<accession>A0A7M5X3B7</accession>
<protein>
    <submittedName>
        <fullName evidence="1">Uncharacterized protein</fullName>
    </submittedName>
</protein>
<evidence type="ECO:0000313" key="1">
    <source>
        <dbReference type="EnsemblMetazoa" id="CLYHEMP017300.1"/>
    </source>
</evidence>
<reference evidence="1" key="1">
    <citation type="submission" date="2021-01" db="UniProtKB">
        <authorList>
            <consortium name="EnsemblMetazoa"/>
        </authorList>
    </citation>
    <scope>IDENTIFICATION</scope>
</reference>
<dbReference type="Proteomes" id="UP000594262">
    <property type="component" value="Unplaced"/>
</dbReference>
<name>A0A7M5X3B7_9CNID</name>
<organism evidence="1 2">
    <name type="scientific">Clytia hemisphaerica</name>
    <dbReference type="NCBI Taxonomy" id="252671"/>
    <lineage>
        <taxon>Eukaryota</taxon>
        <taxon>Metazoa</taxon>
        <taxon>Cnidaria</taxon>
        <taxon>Hydrozoa</taxon>
        <taxon>Hydroidolina</taxon>
        <taxon>Leptothecata</taxon>
        <taxon>Obeliida</taxon>
        <taxon>Clytiidae</taxon>
        <taxon>Clytia</taxon>
    </lineage>
</organism>
<dbReference type="EnsemblMetazoa" id="CLYHEMT017300.1">
    <property type="protein sequence ID" value="CLYHEMP017300.1"/>
    <property type="gene ID" value="CLYHEMG017300"/>
</dbReference>
<keyword evidence="2" id="KW-1185">Reference proteome</keyword>
<sequence>MIEDHSRIGLLLHNREETYEHILQVPVKMGTFVFSETVMLLPAGCMQSQTTELFQGSNTEEATKHAKSWLAKRKGIRCSKSGGYINEYNFRFYIKSESTFKDRMIQVF</sequence>
<evidence type="ECO:0000313" key="2">
    <source>
        <dbReference type="Proteomes" id="UP000594262"/>
    </source>
</evidence>
<dbReference type="AlphaFoldDB" id="A0A7M5X3B7"/>
<proteinExistence type="predicted"/>